<gene>
    <name evidence="11" type="ORF">SAMN04488505_104525</name>
</gene>
<evidence type="ECO:0000256" key="8">
    <source>
        <dbReference type="ARBA" id="ARBA00023211"/>
    </source>
</evidence>
<dbReference type="Pfam" id="PF01930">
    <property type="entry name" value="Cas_Cas4"/>
    <property type="match status" value="1"/>
</dbReference>
<evidence type="ECO:0000256" key="7">
    <source>
        <dbReference type="ARBA" id="ARBA00023118"/>
    </source>
</evidence>
<dbReference type="Gene3D" id="3.90.320.10">
    <property type="match status" value="1"/>
</dbReference>
<dbReference type="InterPro" id="IPR013343">
    <property type="entry name" value="CRISPR-assoc_prot_Cas4"/>
</dbReference>
<keyword evidence="1 9" id="KW-0540">Nuclease</keyword>
<evidence type="ECO:0000256" key="6">
    <source>
        <dbReference type="ARBA" id="ARBA00023014"/>
    </source>
</evidence>
<accession>A0A1H7YSV1</accession>
<keyword evidence="3 9" id="KW-0378">Hydrolase</keyword>
<dbReference type="GO" id="GO:0051607">
    <property type="term" value="P:defense response to virus"/>
    <property type="evidence" value="ECO:0007669"/>
    <property type="project" value="UniProtKB-KW"/>
</dbReference>
<comment type="cofactor">
    <cofactor evidence="9">
        <name>Mg(2+)</name>
        <dbReference type="ChEBI" id="CHEBI:18420"/>
    </cofactor>
    <cofactor evidence="9">
        <name>Mn(2+)</name>
        <dbReference type="ChEBI" id="CHEBI:29035"/>
    </cofactor>
    <text evidence="9">Mg(2+) or Mn(2+) required for ssDNA cleavage activity.</text>
</comment>
<evidence type="ECO:0000256" key="3">
    <source>
        <dbReference type="ARBA" id="ARBA00022801"/>
    </source>
</evidence>
<sequence>MQLTATHINYYHVCHRKLWLFTNGINMEHTSDTVYDGKLLHETSYPQRAERYTEIDISATTAEGIQLTGKIDFYDTKEKIIHEIKRSNKVEEAHEWQVKYYIWLLELNDISGVYAILEYPKLRQTKEVWLSEPDTIYLQETVHRVVALQQSEECPPKISSNICKSCSYYDLCYVEET</sequence>
<dbReference type="InterPro" id="IPR011604">
    <property type="entry name" value="PDDEXK-like_dom_sf"/>
</dbReference>
<keyword evidence="4 9" id="KW-0269">Exonuclease</keyword>
<keyword evidence="5 9" id="KW-0408">Iron</keyword>
<evidence type="ECO:0000256" key="9">
    <source>
        <dbReference type="RuleBase" id="RU365022"/>
    </source>
</evidence>
<keyword evidence="7 9" id="KW-0051">Antiviral defense</keyword>
<evidence type="ECO:0000313" key="11">
    <source>
        <dbReference type="EMBL" id="SEM48427.1"/>
    </source>
</evidence>
<protein>
    <recommendedName>
        <fullName evidence="9">CRISPR-associated exonuclease Cas4</fullName>
        <ecNumber evidence="9">3.1.12.1</ecNumber>
    </recommendedName>
</protein>
<organism evidence="11 12">
    <name type="scientific">Chitinophaga rupis</name>
    <dbReference type="NCBI Taxonomy" id="573321"/>
    <lineage>
        <taxon>Bacteria</taxon>
        <taxon>Pseudomonadati</taxon>
        <taxon>Bacteroidota</taxon>
        <taxon>Chitinophagia</taxon>
        <taxon>Chitinophagales</taxon>
        <taxon>Chitinophagaceae</taxon>
        <taxon>Chitinophaga</taxon>
    </lineage>
</organism>
<keyword evidence="12" id="KW-1185">Reference proteome</keyword>
<dbReference type="NCBIfam" id="TIGR00372">
    <property type="entry name" value="cas4"/>
    <property type="match status" value="1"/>
</dbReference>
<keyword evidence="8 9" id="KW-0464">Manganese</keyword>
<dbReference type="RefSeq" id="WP_089915828.1">
    <property type="nucleotide sequence ID" value="NZ_FOBB01000004.1"/>
</dbReference>
<feature type="domain" description="DUF83" evidence="10">
    <location>
        <begin position="5"/>
        <end position="173"/>
    </location>
</feature>
<dbReference type="OrthoDB" id="9794720at2"/>
<proteinExistence type="inferred from homology"/>
<dbReference type="GO" id="GO:0051536">
    <property type="term" value="F:iron-sulfur cluster binding"/>
    <property type="evidence" value="ECO:0007669"/>
    <property type="project" value="UniProtKB-KW"/>
</dbReference>
<evidence type="ECO:0000256" key="4">
    <source>
        <dbReference type="ARBA" id="ARBA00022839"/>
    </source>
</evidence>
<dbReference type="EC" id="3.1.12.1" evidence="9"/>
<comment type="similarity">
    <text evidence="9">Belongs to the CRISPR-associated exonuclease Cas4 family.</text>
</comment>
<comment type="cofactor">
    <cofactor evidence="9">
        <name>iron-sulfur cluster</name>
        <dbReference type="ChEBI" id="CHEBI:30408"/>
    </cofactor>
</comment>
<keyword evidence="2 9" id="KW-0479">Metal-binding</keyword>
<dbReference type="InterPro" id="IPR022765">
    <property type="entry name" value="Dna2/Cas4_DUF83"/>
</dbReference>
<name>A0A1H7YSV1_9BACT</name>
<dbReference type="GO" id="GO:0004527">
    <property type="term" value="F:exonuclease activity"/>
    <property type="evidence" value="ECO:0007669"/>
    <property type="project" value="UniProtKB-KW"/>
</dbReference>
<evidence type="ECO:0000256" key="5">
    <source>
        <dbReference type="ARBA" id="ARBA00023004"/>
    </source>
</evidence>
<dbReference type="PANTHER" id="PTHR37168">
    <property type="entry name" value="CRISPR-ASSOCIATED EXONUCLEASE CAS4"/>
    <property type="match status" value="1"/>
</dbReference>
<dbReference type="EMBL" id="FOBB01000004">
    <property type="protein sequence ID" value="SEM48427.1"/>
    <property type="molecule type" value="Genomic_DNA"/>
</dbReference>
<keyword evidence="6 9" id="KW-0411">Iron-sulfur</keyword>
<reference evidence="11 12" key="1">
    <citation type="submission" date="2016-10" db="EMBL/GenBank/DDBJ databases">
        <authorList>
            <person name="de Groot N.N."/>
        </authorList>
    </citation>
    <scope>NUCLEOTIDE SEQUENCE [LARGE SCALE GENOMIC DNA]</scope>
    <source>
        <strain evidence="11 12">DSM 21039</strain>
    </source>
</reference>
<dbReference type="AlphaFoldDB" id="A0A1H7YSV1"/>
<dbReference type="STRING" id="573321.SAMN04488505_104525"/>
<dbReference type="GO" id="GO:0046872">
    <property type="term" value="F:metal ion binding"/>
    <property type="evidence" value="ECO:0007669"/>
    <property type="project" value="UniProtKB-KW"/>
</dbReference>
<evidence type="ECO:0000313" key="12">
    <source>
        <dbReference type="Proteomes" id="UP000198984"/>
    </source>
</evidence>
<comment type="function">
    <text evidence="9">CRISPR (clustered regularly interspaced short palindromic repeat) is an adaptive immune system that provides protection against mobile genetic elements (viruses, transposable elements and conjugative plasmids). CRISPR clusters contain sequences complementary to antecedent mobile elements and target invading nucleic acids. CRISPR clusters are transcribed and processed into CRISPR RNA (crRNA).</text>
</comment>
<dbReference type="Proteomes" id="UP000198984">
    <property type="component" value="Unassembled WGS sequence"/>
</dbReference>
<evidence type="ECO:0000256" key="2">
    <source>
        <dbReference type="ARBA" id="ARBA00022723"/>
    </source>
</evidence>
<evidence type="ECO:0000259" key="10">
    <source>
        <dbReference type="Pfam" id="PF01930"/>
    </source>
</evidence>
<evidence type="ECO:0000256" key="1">
    <source>
        <dbReference type="ARBA" id="ARBA00022722"/>
    </source>
</evidence>
<dbReference type="PANTHER" id="PTHR37168:SF1">
    <property type="entry name" value="CRISPR-ASSOCIATED EXONUCLEASE CAS4"/>
    <property type="match status" value="1"/>
</dbReference>